<dbReference type="SUPFAM" id="SSF53335">
    <property type="entry name" value="S-adenosyl-L-methionine-dependent methyltransferases"/>
    <property type="match status" value="1"/>
</dbReference>
<protein>
    <recommendedName>
        <fullName evidence="3">S-adenosyl-L-methionine-dependent methyltransferase</fullName>
    </recommendedName>
</protein>
<dbReference type="InterPro" id="IPR029063">
    <property type="entry name" value="SAM-dependent_MTases_sf"/>
</dbReference>
<keyword evidence="2" id="KW-1185">Reference proteome</keyword>
<accession>A0A9P8IDE8</accession>
<evidence type="ECO:0000313" key="2">
    <source>
        <dbReference type="Proteomes" id="UP000698800"/>
    </source>
</evidence>
<proteinExistence type="predicted"/>
<name>A0A9P8IDE8_9PEZI</name>
<dbReference type="AlphaFoldDB" id="A0A9P8IDE8"/>
<dbReference type="Pfam" id="PF13489">
    <property type="entry name" value="Methyltransf_23"/>
    <property type="match status" value="1"/>
</dbReference>
<dbReference type="CDD" id="cd02440">
    <property type="entry name" value="AdoMet_MTases"/>
    <property type="match status" value="1"/>
</dbReference>
<comment type="caution">
    <text evidence="1">The sequence shown here is derived from an EMBL/GenBank/DDBJ whole genome shotgun (WGS) entry which is preliminary data.</text>
</comment>
<gene>
    <name evidence="1" type="ORF">FGG08_002107</name>
</gene>
<reference evidence="1" key="1">
    <citation type="submission" date="2021-03" db="EMBL/GenBank/DDBJ databases">
        <title>Comparative genomics and phylogenomic investigation of the class Geoglossomycetes provide insights into ecological specialization and systematics.</title>
        <authorList>
            <person name="Melie T."/>
            <person name="Pirro S."/>
            <person name="Miller A.N."/>
            <person name="Quandt A."/>
        </authorList>
    </citation>
    <scope>NUCLEOTIDE SEQUENCE</scope>
    <source>
        <strain evidence="1">GBOQ0MN5Z8</strain>
    </source>
</reference>
<organism evidence="1 2">
    <name type="scientific">Glutinoglossum americanum</name>
    <dbReference type="NCBI Taxonomy" id="1670608"/>
    <lineage>
        <taxon>Eukaryota</taxon>
        <taxon>Fungi</taxon>
        <taxon>Dikarya</taxon>
        <taxon>Ascomycota</taxon>
        <taxon>Pezizomycotina</taxon>
        <taxon>Geoglossomycetes</taxon>
        <taxon>Geoglossales</taxon>
        <taxon>Geoglossaceae</taxon>
        <taxon>Glutinoglossum</taxon>
    </lineage>
</organism>
<sequence>MTRPESYNFQFENGRRYHAFHAGEYLCLTTPFVMVTKRRPNDQKQIEAERIADFATKYPSAAVLGMDLSPIQDVFIPPNLRFEIVDFCDVWSYSESTFDLIFLRGLDGSVLDWPRLYTEVYRALKPGAYIEHSEICIELKSDDETITPEHIFGRWGNTLLEASYAHGKPLGIANQTKELMEVGGFVEIVERRFEWPIGRWSQGEKLRQFGRLNRKHWKQSIEGWSIALLTRALKWSIPQVREFLREMEEGLKDTNIHAYHEV</sequence>
<dbReference type="OrthoDB" id="2013972at2759"/>
<evidence type="ECO:0000313" key="1">
    <source>
        <dbReference type="EMBL" id="KAH0543546.1"/>
    </source>
</evidence>
<dbReference type="Gene3D" id="3.40.50.150">
    <property type="entry name" value="Vaccinia Virus protein VP39"/>
    <property type="match status" value="1"/>
</dbReference>
<dbReference type="EMBL" id="JAGHQL010000030">
    <property type="protein sequence ID" value="KAH0543546.1"/>
    <property type="molecule type" value="Genomic_DNA"/>
</dbReference>
<evidence type="ECO:0008006" key="3">
    <source>
        <dbReference type="Google" id="ProtNLM"/>
    </source>
</evidence>
<dbReference type="Proteomes" id="UP000698800">
    <property type="component" value="Unassembled WGS sequence"/>
</dbReference>